<feature type="coiled-coil region" evidence="1">
    <location>
        <begin position="98"/>
        <end position="125"/>
    </location>
</feature>
<dbReference type="EMBL" id="BJWL01000026">
    <property type="protein sequence ID" value="GFZ16779.1"/>
    <property type="molecule type" value="Genomic_DNA"/>
</dbReference>
<name>A0A7J0H114_9ERIC</name>
<proteinExistence type="predicted"/>
<reference evidence="2 3" key="1">
    <citation type="submission" date="2019-07" db="EMBL/GenBank/DDBJ databases">
        <title>De Novo Assembly of kiwifruit Actinidia rufa.</title>
        <authorList>
            <person name="Sugita-Konishi S."/>
            <person name="Sato K."/>
            <person name="Mori E."/>
            <person name="Abe Y."/>
            <person name="Kisaki G."/>
            <person name="Hamano K."/>
            <person name="Suezawa K."/>
            <person name="Otani M."/>
            <person name="Fukuda T."/>
            <person name="Manabe T."/>
            <person name="Gomi K."/>
            <person name="Tabuchi M."/>
            <person name="Akimitsu K."/>
            <person name="Kataoka I."/>
        </authorList>
    </citation>
    <scope>NUCLEOTIDE SEQUENCE [LARGE SCALE GENOMIC DNA]</scope>
    <source>
        <strain evidence="3">cv. Fuchu</strain>
    </source>
</reference>
<sequence length="191" mass="21594">MSRMVTPHLVSGEEGTLVNLGLVMGLESSVFKSPTVEEKFVQAFVLLTNKKMSEKMELDEVIIFADNGDSSSLVDRARKMKDVAVIQEVIISYIRDEMTTTQRMAKDLENRVAELKLTIDEFKASEEYKEPMEAMAFSYFGEWVNQCKKQLNLLFPDLDIDDLQIDLVDGDEDEVDEGKVTVQGATFPIHS</sequence>
<keyword evidence="3" id="KW-1185">Reference proteome</keyword>
<accession>A0A7J0H114</accession>
<keyword evidence="1" id="KW-0175">Coiled coil</keyword>
<evidence type="ECO:0000256" key="1">
    <source>
        <dbReference type="SAM" id="Coils"/>
    </source>
</evidence>
<dbReference type="Proteomes" id="UP000585474">
    <property type="component" value="Unassembled WGS sequence"/>
</dbReference>
<protein>
    <submittedName>
        <fullName evidence="2">Uncharacterized protein</fullName>
    </submittedName>
</protein>
<comment type="caution">
    <text evidence="2">The sequence shown here is derived from an EMBL/GenBank/DDBJ whole genome shotgun (WGS) entry which is preliminary data.</text>
</comment>
<evidence type="ECO:0000313" key="3">
    <source>
        <dbReference type="Proteomes" id="UP000585474"/>
    </source>
</evidence>
<evidence type="ECO:0000313" key="2">
    <source>
        <dbReference type="EMBL" id="GFZ16779.1"/>
    </source>
</evidence>
<organism evidence="2 3">
    <name type="scientific">Actinidia rufa</name>
    <dbReference type="NCBI Taxonomy" id="165716"/>
    <lineage>
        <taxon>Eukaryota</taxon>
        <taxon>Viridiplantae</taxon>
        <taxon>Streptophyta</taxon>
        <taxon>Embryophyta</taxon>
        <taxon>Tracheophyta</taxon>
        <taxon>Spermatophyta</taxon>
        <taxon>Magnoliopsida</taxon>
        <taxon>eudicotyledons</taxon>
        <taxon>Gunneridae</taxon>
        <taxon>Pentapetalae</taxon>
        <taxon>asterids</taxon>
        <taxon>Ericales</taxon>
        <taxon>Actinidiaceae</taxon>
        <taxon>Actinidia</taxon>
    </lineage>
</organism>
<gene>
    <name evidence="2" type="ORF">Acr_26g0000490</name>
</gene>
<dbReference type="AlphaFoldDB" id="A0A7J0H114"/>